<evidence type="ECO:0000256" key="2">
    <source>
        <dbReference type="ARBA" id="ARBA00022723"/>
    </source>
</evidence>
<dbReference type="InterPro" id="IPR002355">
    <property type="entry name" value="Cu_oxidase_Cu_BS"/>
</dbReference>
<dbReference type="PANTHER" id="PTHR11709:SF361">
    <property type="entry name" value="IRON TRANSPORT MULTICOPPER OXIDASE FET3"/>
    <property type="match status" value="1"/>
</dbReference>
<dbReference type="InterPro" id="IPR008972">
    <property type="entry name" value="Cupredoxin"/>
</dbReference>
<organism evidence="11 12">
    <name type="scientific">Phycomyces blakesleeanus (strain ATCC 8743b / DSM 1359 / FGSC 10004 / NBRC 33097 / NRRL 1555)</name>
    <dbReference type="NCBI Taxonomy" id="763407"/>
    <lineage>
        <taxon>Eukaryota</taxon>
        <taxon>Fungi</taxon>
        <taxon>Fungi incertae sedis</taxon>
        <taxon>Mucoromycota</taxon>
        <taxon>Mucoromycotina</taxon>
        <taxon>Mucoromycetes</taxon>
        <taxon>Mucorales</taxon>
        <taxon>Phycomycetaceae</taxon>
        <taxon>Phycomyces</taxon>
    </lineage>
</organism>
<keyword evidence="3 7" id="KW-0732">Signal</keyword>
<dbReference type="InterPro" id="IPR011706">
    <property type="entry name" value="Cu-oxidase_C"/>
</dbReference>
<dbReference type="InterPro" id="IPR044130">
    <property type="entry name" value="CuRO_2_Fet3-like"/>
</dbReference>
<dbReference type="OrthoDB" id="2121828at2759"/>
<keyword evidence="5" id="KW-0186">Copper</keyword>
<dbReference type="InParanoid" id="A0A162XYG3"/>
<dbReference type="GO" id="GO:0010106">
    <property type="term" value="P:cellular response to iron ion starvation"/>
    <property type="evidence" value="ECO:0007669"/>
    <property type="project" value="TreeGrafter"/>
</dbReference>
<dbReference type="InterPro" id="IPR001117">
    <property type="entry name" value="Cu-oxidase_2nd"/>
</dbReference>
<dbReference type="Pfam" id="PF00394">
    <property type="entry name" value="Cu-oxidase"/>
    <property type="match status" value="1"/>
</dbReference>
<keyword evidence="2" id="KW-0479">Metal-binding</keyword>
<dbReference type="FunCoup" id="A0A162XYG3">
    <property type="interactions" value="75"/>
</dbReference>
<evidence type="ECO:0000256" key="7">
    <source>
        <dbReference type="SAM" id="SignalP"/>
    </source>
</evidence>
<evidence type="ECO:0000256" key="6">
    <source>
        <dbReference type="SAM" id="Phobius"/>
    </source>
</evidence>
<feature type="domain" description="Plastocyanin-like" evidence="8">
    <location>
        <begin position="152"/>
        <end position="291"/>
    </location>
</feature>
<keyword evidence="6" id="KW-0472">Membrane</keyword>
<accession>A0A162XYG3</accession>
<dbReference type="RefSeq" id="XP_018295335.1">
    <property type="nucleotide sequence ID" value="XM_018443019.1"/>
</dbReference>
<name>A0A162XYG3_PHYB8</name>
<dbReference type="CDD" id="cd13877">
    <property type="entry name" value="CuRO_2_Fet3p_like"/>
    <property type="match status" value="1"/>
</dbReference>
<protein>
    <submittedName>
        <fullName evidence="11">Multicopper oxidase</fullName>
    </submittedName>
</protein>
<evidence type="ECO:0000256" key="4">
    <source>
        <dbReference type="ARBA" id="ARBA00023002"/>
    </source>
</evidence>
<dbReference type="GO" id="GO:0004322">
    <property type="term" value="F:ferroxidase activity"/>
    <property type="evidence" value="ECO:0007669"/>
    <property type="project" value="TreeGrafter"/>
</dbReference>
<dbReference type="PANTHER" id="PTHR11709">
    <property type="entry name" value="MULTI-COPPER OXIDASE"/>
    <property type="match status" value="1"/>
</dbReference>
<feature type="transmembrane region" description="Helical" evidence="6">
    <location>
        <begin position="547"/>
        <end position="568"/>
    </location>
</feature>
<evidence type="ECO:0000256" key="5">
    <source>
        <dbReference type="ARBA" id="ARBA00023008"/>
    </source>
</evidence>
<dbReference type="PROSITE" id="PS00080">
    <property type="entry name" value="MULTICOPPER_OXIDASE2"/>
    <property type="match status" value="1"/>
</dbReference>
<proteinExistence type="inferred from homology"/>
<feature type="domain" description="Plastocyanin-like" evidence="9">
    <location>
        <begin position="359"/>
        <end position="490"/>
    </location>
</feature>
<dbReference type="PROSITE" id="PS00079">
    <property type="entry name" value="MULTICOPPER_OXIDASE1"/>
    <property type="match status" value="2"/>
</dbReference>
<evidence type="ECO:0000313" key="12">
    <source>
        <dbReference type="Proteomes" id="UP000077315"/>
    </source>
</evidence>
<reference evidence="12" key="1">
    <citation type="submission" date="2015-06" db="EMBL/GenBank/DDBJ databases">
        <title>Expansion of signal transduction pathways in fungi by whole-genome duplication.</title>
        <authorList>
            <consortium name="DOE Joint Genome Institute"/>
            <person name="Corrochano L.M."/>
            <person name="Kuo A."/>
            <person name="Marcet-Houben M."/>
            <person name="Polaino S."/>
            <person name="Salamov A."/>
            <person name="Villalobos J.M."/>
            <person name="Alvarez M.I."/>
            <person name="Avalos J."/>
            <person name="Benito E.P."/>
            <person name="Benoit I."/>
            <person name="Burger G."/>
            <person name="Camino L.P."/>
            <person name="Canovas D."/>
            <person name="Cerda-Olmedo E."/>
            <person name="Cheng J.-F."/>
            <person name="Dominguez A."/>
            <person name="Elias M."/>
            <person name="Eslava A.P."/>
            <person name="Glaser F."/>
            <person name="Grimwood J."/>
            <person name="Gutierrez G."/>
            <person name="Heitman J."/>
            <person name="Henrissat B."/>
            <person name="Iturriaga E.A."/>
            <person name="Lang B.F."/>
            <person name="Lavin J.L."/>
            <person name="Lee S."/>
            <person name="Li W."/>
            <person name="Lindquist E."/>
            <person name="Lopez-Garcia S."/>
            <person name="Luque E.M."/>
            <person name="Marcos A.T."/>
            <person name="Martin J."/>
            <person name="McCluskey K."/>
            <person name="Medina H.R."/>
            <person name="Miralles-Duran A."/>
            <person name="Miyazaki A."/>
            <person name="Munoz-Torres E."/>
            <person name="Oguiza J.A."/>
            <person name="Ohm R."/>
            <person name="Olmedo M."/>
            <person name="Orejas M."/>
            <person name="Ortiz-Castellanos L."/>
            <person name="Pisabarro A.G."/>
            <person name="Rodriguez-Romero J."/>
            <person name="Ruiz-Herrera J."/>
            <person name="Ruiz-Vazquez R."/>
            <person name="Sanz C."/>
            <person name="Schackwitz W."/>
            <person name="Schmutz J."/>
            <person name="Shahriari M."/>
            <person name="Shelest E."/>
            <person name="Silva-Franco F."/>
            <person name="Soanes D."/>
            <person name="Syed K."/>
            <person name="Tagua V.G."/>
            <person name="Talbot N.J."/>
            <person name="Thon M."/>
            <person name="De vries R.P."/>
            <person name="Wiebenga A."/>
            <person name="Yadav J.S."/>
            <person name="Braun E.L."/>
            <person name="Baker S."/>
            <person name="Garre V."/>
            <person name="Horwitz B."/>
            <person name="Torres-Martinez S."/>
            <person name="Idnurm A."/>
            <person name="Herrera-Estrella A."/>
            <person name="Gabaldon T."/>
            <person name="Grigoriev I.V."/>
        </authorList>
    </citation>
    <scope>NUCLEOTIDE SEQUENCE [LARGE SCALE GENOMIC DNA]</scope>
    <source>
        <strain evidence="12">NRRL 1555(-)</strain>
    </source>
</reference>
<dbReference type="InterPro" id="IPR033138">
    <property type="entry name" value="Cu_oxidase_CS"/>
</dbReference>
<evidence type="ECO:0000256" key="1">
    <source>
        <dbReference type="ARBA" id="ARBA00010609"/>
    </source>
</evidence>
<dbReference type="GO" id="GO:0005507">
    <property type="term" value="F:copper ion binding"/>
    <property type="evidence" value="ECO:0007669"/>
    <property type="project" value="InterPro"/>
</dbReference>
<dbReference type="STRING" id="763407.A0A162XYG3"/>
<dbReference type="EMBL" id="KV440974">
    <property type="protein sequence ID" value="OAD77295.1"/>
    <property type="molecule type" value="Genomic_DNA"/>
</dbReference>
<evidence type="ECO:0000313" key="11">
    <source>
        <dbReference type="EMBL" id="OAD77295.1"/>
    </source>
</evidence>
<feature type="signal peptide" evidence="7">
    <location>
        <begin position="1"/>
        <end position="20"/>
    </location>
</feature>
<dbReference type="AlphaFoldDB" id="A0A162XYG3"/>
<dbReference type="Proteomes" id="UP000077315">
    <property type="component" value="Unassembled WGS sequence"/>
</dbReference>
<dbReference type="Pfam" id="PF07731">
    <property type="entry name" value="Cu-oxidase_2"/>
    <property type="match status" value="1"/>
</dbReference>
<comment type="similarity">
    <text evidence="1">Belongs to the multicopper oxidase family.</text>
</comment>
<sequence length="582" mass="63716">MRFLGTLLTGLAATASIAQAARVVYDWEVTYTTANPDGLFERQVVGVNGAWPPPAIHVSLNDTLVINVKNSLDIPTALHSHGMFQNNTVWMDGPVGVTQCSIPAGHSLTYEFNITQTGSFWIHSHYMGQYADGLRAPLILHNPEEPYKYDEDLVVPVSDWYHDNSANNLAIFMNVNNPTGAEPVPESGLIMDTINPNITFVPGKTYRLRLINMSAFSTFFISIDGHDLDIIEVDGIYTERKTVDSIYLTAAQRISVLVTAKNSTELNYLFHADMDIDMFDILPEDLVTNITANIMYDASHSNFAESQDLGMGSEFDDIDLPPLYPASAVEPDQQVNLTFNFDVTTDGINRGMFNELPYLTPKVPTLNTVLSMGELATDLTVYGPQSQAIILDHLNMVEIVLNNLDAGNHPFHLHGHVFQVVARGDGVFMGDRSTVEWNNENPTTRDTVLVPAESFTIIRFRADNPGVWIFHCHIEWHLETGLAVTFIEAPTVMQERMTLPEAFHEVCTAGGNPSTGNAAGKEGLDLKGAPGGITLIPDAFTAKGKGAMAACIISALIGMGAIVLYASIDPEKKAKDMIAAQK</sequence>
<evidence type="ECO:0000259" key="8">
    <source>
        <dbReference type="Pfam" id="PF00394"/>
    </source>
</evidence>
<dbReference type="CDD" id="cd13899">
    <property type="entry name" value="CuRO_3_Fet3p"/>
    <property type="match status" value="1"/>
</dbReference>
<evidence type="ECO:0000259" key="10">
    <source>
        <dbReference type="Pfam" id="PF07732"/>
    </source>
</evidence>
<keyword evidence="4" id="KW-0560">Oxidoreductase</keyword>
<dbReference type="GeneID" id="29003925"/>
<feature type="domain" description="Plastocyanin-like" evidence="10">
    <location>
        <begin position="29"/>
        <end position="144"/>
    </location>
</feature>
<dbReference type="InterPro" id="IPR045087">
    <property type="entry name" value="Cu-oxidase_fam"/>
</dbReference>
<dbReference type="CDD" id="cd13851">
    <property type="entry name" value="CuRO_1_Fet3p"/>
    <property type="match status" value="1"/>
</dbReference>
<dbReference type="VEuPathDB" id="FungiDB:PHYBLDRAFT_74441"/>
<evidence type="ECO:0000259" key="9">
    <source>
        <dbReference type="Pfam" id="PF07731"/>
    </source>
</evidence>
<dbReference type="GO" id="GO:0033215">
    <property type="term" value="P:reductive iron assimilation"/>
    <property type="evidence" value="ECO:0007669"/>
    <property type="project" value="TreeGrafter"/>
</dbReference>
<gene>
    <name evidence="11" type="ORF">PHYBLDRAFT_74441</name>
</gene>
<dbReference type="GO" id="GO:0033573">
    <property type="term" value="C:high-affinity iron permease complex"/>
    <property type="evidence" value="ECO:0007669"/>
    <property type="project" value="TreeGrafter"/>
</dbReference>
<evidence type="ECO:0000256" key="3">
    <source>
        <dbReference type="ARBA" id="ARBA00022729"/>
    </source>
</evidence>
<keyword evidence="6" id="KW-1133">Transmembrane helix</keyword>
<dbReference type="Gene3D" id="2.60.40.420">
    <property type="entry name" value="Cupredoxins - blue copper proteins"/>
    <property type="match status" value="3"/>
</dbReference>
<keyword evidence="12" id="KW-1185">Reference proteome</keyword>
<keyword evidence="6" id="KW-0812">Transmembrane</keyword>
<dbReference type="Pfam" id="PF07732">
    <property type="entry name" value="Cu-oxidase_3"/>
    <property type="match status" value="1"/>
</dbReference>
<feature type="chain" id="PRO_5007840919" evidence="7">
    <location>
        <begin position="21"/>
        <end position="582"/>
    </location>
</feature>
<dbReference type="InterPro" id="IPR011707">
    <property type="entry name" value="Cu-oxidase-like_N"/>
</dbReference>
<dbReference type="SUPFAM" id="SSF49503">
    <property type="entry name" value="Cupredoxins"/>
    <property type="match status" value="3"/>
</dbReference>